<evidence type="ECO:0000313" key="11">
    <source>
        <dbReference type="Proteomes" id="UP000288805"/>
    </source>
</evidence>
<dbReference type="InterPro" id="IPR003591">
    <property type="entry name" value="Leu-rich_rpt_typical-subtyp"/>
</dbReference>
<dbReference type="EMBL" id="QGNW01000123">
    <property type="protein sequence ID" value="RVW94210.1"/>
    <property type="molecule type" value="Genomic_DNA"/>
</dbReference>
<evidence type="ECO:0000256" key="3">
    <source>
        <dbReference type="ARBA" id="ARBA00022821"/>
    </source>
</evidence>
<protein>
    <submittedName>
        <fullName evidence="10">Protein suppressor of npr1-1, constitutive 1</fullName>
    </submittedName>
</protein>
<dbReference type="PANTHER" id="PTHR48051:SF46">
    <property type="entry name" value="LEUCINE RICH REPEAT-CONTAINING DOMAIN PROTEIN"/>
    <property type="match status" value="1"/>
</dbReference>
<evidence type="ECO:0000313" key="10">
    <source>
        <dbReference type="EMBL" id="RVW94210.1"/>
    </source>
</evidence>
<sequence>MQVQNVLKITFDGLEKAQQEIFLDIACFFKGWNENDVTRLEEDATSEIRVLSDMCLITLFGNTIRMHDLVEEMGREIVRHEHPKEPGEWSRLWDPKDISLVLRKKNGYLRYLHWERYSLKSLPSNFDGENLIELNLQHSNIEHLWQGKKYLEELKILKLSKSQQLNEIPHFSSMSNLEQLDVEGCRSLDNVDSSIDDTAIEELPSSICHLTSLQLLSIRECKNLRSLPSNICRLKYLNNLDLFDCSNLETFPEIMEDMESLQDLDLSGTCIKELPFEFLKHLADLQLENCENLRSLPNSICRLKYLEELSLSGCSNLETFPEIMEDMESLQDLDLSGTCIKELPFEFLKHLADLQLENCENLRSLPNSICRLKYLEELSLSGCSNLETFPEIMEDMECLKVLDLSGTCIKELPSSIEFLKHLVCLWLEKCENLRSLPSSICRLKYLEVLNLHDCSNLETFPEIMEDMESLQDLDLSGTCIKELPPSIEFLKNLVDLQLVECENLRSLPSSICRLKYLERLNLSDCSNLETFPEIMEDMECLKSLDLSGTCIKELPSSIEFLKHLVDLQLVKCENLRSLPSSICRLKYLERLNLSGCSNLETFPEIMEDMECLGSLDLSGTCIKELPSSIGYLNALIYLHLSHCKNLRSLPSSIGRLKYLQNLCLSDCPNLVTGDMENLINLGLLETQSMMDGVAPSDLWCLSSLEKLDLSQNNMSHIPAAITQLCNLRCLNISHCKMLEEIPELPSSLREINAHDCPIFGTLSNPSTLLCYFRLKWFEKIEPPLKWRSINLGGNGIPRWVLHQETGTQIRIELPMNWYEDNHFLGFGFFCLHHQSKEISLYLKFDEGEYAYDGAKIFCSACHEINGSESDQVLLVYYPKISFRDEFHSNQYMHLQASFGGYYWPPKIKSCGVHLIYSQDDQQNHISSVDFLGTQDGEDNHMPMFLNLHENSGDNRSTTKAMKRSREDAEYNQAEEPHHKRSREPNTHLKL</sequence>
<dbReference type="InterPro" id="IPR050216">
    <property type="entry name" value="LRR_domain-containing"/>
</dbReference>
<dbReference type="Pfam" id="PF23598">
    <property type="entry name" value="LRR_14"/>
    <property type="match status" value="1"/>
</dbReference>
<dbReference type="SMART" id="SM00367">
    <property type="entry name" value="LRR_CC"/>
    <property type="match status" value="6"/>
</dbReference>
<dbReference type="Gene3D" id="3.80.10.10">
    <property type="entry name" value="Ribonuclease Inhibitor"/>
    <property type="match status" value="5"/>
</dbReference>
<keyword evidence="1" id="KW-0433">Leucine-rich repeat</keyword>
<dbReference type="SMART" id="SM00369">
    <property type="entry name" value="LRR_TYP"/>
    <property type="match status" value="8"/>
</dbReference>
<accession>A0A438IBX2</accession>
<evidence type="ECO:0000259" key="7">
    <source>
        <dbReference type="Pfam" id="PF23282"/>
    </source>
</evidence>
<dbReference type="InterPro" id="IPR045344">
    <property type="entry name" value="C-JID"/>
</dbReference>
<feature type="domain" description="Disease resistance protein Roq1-like winged-helix" evidence="7">
    <location>
        <begin position="16"/>
        <end position="80"/>
    </location>
</feature>
<dbReference type="PANTHER" id="PTHR48051">
    <property type="match status" value="1"/>
</dbReference>
<name>A0A438IBX2_VITVI</name>
<feature type="region of interest" description="Disordered" evidence="4">
    <location>
        <begin position="947"/>
        <end position="990"/>
    </location>
</feature>
<gene>
    <name evidence="10" type="primary">SNC1_14</name>
    <name evidence="10" type="ORF">CK203_034767</name>
</gene>
<dbReference type="InterPro" id="IPR001611">
    <property type="entry name" value="Leu-rich_rpt"/>
</dbReference>
<evidence type="ECO:0000256" key="2">
    <source>
        <dbReference type="ARBA" id="ARBA00022737"/>
    </source>
</evidence>
<dbReference type="InterPro" id="IPR058546">
    <property type="entry name" value="RPS4B/Roq1-like_LRR"/>
</dbReference>
<dbReference type="InterPro" id="IPR055414">
    <property type="entry name" value="LRR_R13L4/SHOC2-like"/>
</dbReference>
<dbReference type="InterPro" id="IPR006553">
    <property type="entry name" value="Leu-rich_rpt_Cys-con_subtyp"/>
</dbReference>
<reference evidence="10 11" key="1">
    <citation type="journal article" date="2018" name="PLoS Genet.">
        <title>Population sequencing reveals clonal diversity and ancestral inbreeding in the grapevine cultivar Chardonnay.</title>
        <authorList>
            <person name="Roach M.J."/>
            <person name="Johnson D.L."/>
            <person name="Bohlmann J."/>
            <person name="van Vuuren H.J."/>
            <person name="Jones S.J."/>
            <person name="Pretorius I.S."/>
            <person name="Schmidt S.A."/>
            <person name="Borneman A.R."/>
        </authorList>
    </citation>
    <scope>NUCLEOTIDE SEQUENCE [LARGE SCALE GENOMIC DNA]</scope>
    <source>
        <strain evidence="11">cv. Chardonnay</strain>
        <tissue evidence="10">Leaf</tissue>
    </source>
</reference>
<feature type="domain" description="Disease resistance protein RPS4B/Roq1-like leucine-rich repeats" evidence="8">
    <location>
        <begin position="586"/>
        <end position="764"/>
    </location>
</feature>
<dbReference type="Pfam" id="PF20160">
    <property type="entry name" value="C-JID"/>
    <property type="match status" value="1"/>
</dbReference>
<evidence type="ECO:0000256" key="1">
    <source>
        <dbReference type="ARBA" id="ARBA00022614"/>
    </source>
</evidence>
<dbReference type="Pfam" id="PF23247">
    <property type="entry name" value="LRR_RPS2"/>
    <property type="match status" value="1"/>
</dbReference>
<evidence type="ECO:0000259" key="8">
    <source>
        <dbReference type="Pfam" id="PF23286"/>
    </source>
</evidence>
<dbReference type="PROSITE" id="PS51450">
    <property type="entry name" value="LRR"/>
    <property type="match status" value="1"/>
</dbReference>
<feature type="compositionally biased region" description="Basic and acidic residues" evidence="4">
    <location>
        <begin position="963"/>
        <end position="990"/>
    </location>
</feature>
<comment type="caution">
    <text evidence="10">The sequence shown here is derived from an EMBL/GenBank/DDBJ whole genome shotgun (WGS) entry which is preliminary data.</text>
</comment>
<dbReference type="Pfam" id="PF23286">
    <property type="entry name" value="LRR_13"/>
    <property type="match status" value="2"/>
</dbReference>
<evidence type="ECO:0000259" key="9">
    <source>
        <dbReference type="Pfam" id="PF23598"/>
    </source>
</evidence>
<dbReference type="InterPro" id="IPR032675">
    <property type="entry name" value="LRR_dom_sf"/>
</dbReference>
<dbReference type="InterPro" id="IPR036390">
    <property type="entry name" value="WH_DNA-bd_sf"/>
</dbReference>
<keyword evidence="2" id="KW-0677">Repeat</keyword>
<dbReference type="InterPro" id="IPR058192">
    <property type="entry name" value="WHD_ROQ1-like"/>
</dbReference>
<organism evidence="10 11">
    <name type="scientific">Vitis vinifera</name>
    <name type="common">Grape</name>
    <dbReference type="NCBI Taxonomy" id="29760"/>
    <lineage>
        <taxon>Eukaryota</taxon>
        <taxon>Viridiplantae</taxon>
        <taxon>Streptophyta</taxon>
        <taxon>Embryophyta</taxon>
        <taxon>Tracheophyta</taxon>
        <taxon>Spermatophyta</taxon>
        <taxon>Magnoliopsida</taxon>
        <taxon>eudicotyledons</taxon>
        <taxon>Gunneridae</taxon>
        <taxon>Pentapetalae</taxon>
        <taxon>rosids</taxon>
        <taxon>Vitales</taxon>
        <taxon>Vitaceae</taxon>
        <taxon>Viteae</taxon>
        <taxon>Vitis</taxon>
    </lineage>
</organism>
<dbReference type="SUPFAM" id="SSF52058">
    <property type="entry name" value="L domain-like"/>
    <property type="match status" value="3"/>
</dbReference>
<dbReference type="SUPFAM" id="SSF46785">
    <property type="entry name" value="Winged helix' DNA-binding domain"/>
    <property type="match status" value="1"/>
</dbReference>
<dbReference type="Pfam" id="PF23282">
    <property type="entry name" value="WHD_ROQ1"/>
    <property type="match status" value="1"/>
</dbReference>
<evidence type="ECO:0000256" key="4">
    <source>
        <dbReference type="SAM" id="MobiDB-lite"/>
    </source>
</evidence>
<feature type="domain" description="Disease resistance protein At4g27190-like leucine-rich repeats" evidence="6">
    <location>
        <begin position="131"/>
        <end position="266"/>
    </location>
</feature>
<feature type="domain" description="Disease resistance protein RPS4B/Roq1-like leucine-rich repeats" evidence="8">
    <location>
        <begin position="515"/>
        <end position="585"/>
    </location>
</feature>
<feature type="domain" description="C-JID" evidence="5">
    <location>
        <begin position="793"/>
        <end position="920"/>
    </location>
</feature>
<dbReference type="Proteomes" id="UP000288805">
    <property type="component" value="Unassembled WGS sequence"/>
</dbReference>
<dbReference type="InterPro" id="IPR057135">
    <property type="entry name" value="At4g27190-like_LRR"/>
</dbReference>
<feature type="domain" description="Disease resistance R13L4/SHOC-2-like LRR" evidence="9">
    <location>
        <begin position="354"/>
        <end position="473"/>
    </location>
</feature>
<dbReference type="AlphaFoldDB" id="A0A438IBX2"/>
<proteinExistence type="predicted"/>
<evidence type="ECO:0000259" key="6">
    <source>
        <dbReference type="Pfam" id="PF23247"/>
    </source>
</evidence>
<evidence type="ECO:0000259" key="5">
    <source>
        <dbReference type="Pfam" id="PF20160"/>
    </source>
</evidence>
<keyword evidence="3" id="KW-0611">Plant defense</keyword>